<dbReference type="PANTHER" id="PTHR31286:SF167">
    <property type="entry name" value="OS09G0268800 PROTEIN"/>
    <property type="match status" value="1"/>
</dbReference>
<evidence type="ECO:0000259" key="1">
    <source>
        <dbReference type="Pfam" id="PF14111"/>
    </source>
</evidence>
<dbReference type="EMBL" id="BAABME010022367">
    <property type="protein sequence ID" value="GAA0165635.1"/>
    <property type="molecule type" value="Genomic_DNA"/>
</dbReference>
<proteinExistence type="predicted"/>
<feature type="domain" description="DUF4283" evidence="1">
    <location>
        <begin position="39"/>
        <end position="115"/>
    </location>
</feature>
<dbReference type="InterPro" id="IPR025558">
    <property type="entry name" value="DUF4283"/>
</dbReference>
<comment type="caution">
    <text evidence="2">The sequence shown here is derived from an EMBL/GenBank/DDBJ whole genome shotgun (WGS) entry which is preliminary data.</text>
</comment>
<dbReference type="AlphaFoldDB" id="A0AAV3QRY7"/>
<evidence type="ECO:0000313" key="3">
    <source>
        <dbReference type="Proteomes" id="UP001454036"/>
    </source>
</evidence>
<accession>A0AAV3QRY7</accession>
<reference evidence="2 3" key="1">
    <citation type="submission" date="2024-01" db="EMBL/GenBank/DDBJ databases">
        <title>The complete chloroplast genome sequence of Lithospermum erythrorhizon: insights into the phylogenetic relationship among Boraginaceae species and the maternal lineages of purple gromwells.</title>
        <authorList>
            <person name="Okada T."/>
            <person name="Watanabe K."/>
        </authorList>
    </citation>
    <scope>NUCLEOTIDE SEQUENCE [LARGE SCALE GENOMIC DNA]</scope>
</reference>
<keyword evidence="3" id="KW-1185">Reference proteome</keyword>
<dbReference type="InterPro" id="IPR040256">
    <property type="entry name" value="At4g02000-like"/>
</dbReference>
<dbReference type="Pfam" id="PF14111">
    <property type="entry name" value="DUF4283"/>
    <property type="match status" value="1"/>
</dbReference>
<protein>
    <recommendedName>
        <fullName evidence="1">DUF4283 domain-containing protein</fullName>
    </recommendedName>
</protein>
<dbReference type="PANTHER" id="PTHR31286">
    <property type="entry name" value="GLYCINE-RICH CELL WALL STRUCTURAL PROTEIN 1.8-LIKE"/>
    <property type="match status" value="1"/>
</dbReference>
<evidence type="ECO:0000313" key="2">
    <source>
        <dbReference type="EMBL" id="GAA0165635.1"/>
    </source>
</evidence>
<name>A0AAV3QRY7_LITER</name>
<organism evidence="2 3">
    <name type="scientific">Lithospermum erythrorhizon</name>
    <name type="common">Purple gromwell</name>
    <name type="synonym">Lithospermum officinale var. erythrorhizon</name>
    <dbReference type="NCBI Taxonomy" id="34254"/>
    <lineage>
        <taxon>Eukaryota</taxon>
        <taxon>Viridiplantae</taxon>
        <taxon>Streptophyta</taxon>
        <taxon>Embryophyta</taxon>
        <taxon>Tracheophyta</taxon>
        <taxon>Spermatophyta</taxon>
        <taxon>Magnoliopsida</taxon>
        <taxon>eudicotyledons</taxon>
        <taxon>Gunneridae</taxon>
        <taxon>Pentapetalae</taxon>
        <taxon>asterids</taxon>
        <taxon>lamiids</taxon>
        <taxon>Boraginales</taxon>
        <taxon>Boraginaceae</taxon>
        <taxon>Boraginoideae</taxon>
        <taxon>Lithospermeae</taxon>
        <taxon>Lithospermum</taxon>
    </lineage>
</organism>
<sequence>MDVKQFGTLVNWITCTGTGRGGSLSVGIDAHLYVDLALHCLVGKVLTKKKFHVQTFKDTVRALWGGQEGMQVLDMGFKLFHFIFNDATEMARVLQGEPWLFDGYAILLGPWKVGLQTDQYTLECLPCWVQVWNLPLEFVDAKMDRAVGAHIGTVIEVEERSIIQAKNEDDM</sequence>
<dbReference type="Proteomes" id="UP001454036">
    <property type="component" value="Unassembled WGS sequence"/>
</dbReference>
<gene>
    <name evidence="2" type="ORF">LIER_40026</name>
</gene>